<comment type="caution">
    <text evidence="3">The sequence shown here is derived from an EMBL/GenBank/DDBJ whole genome shotgun (WGS) entry which is preliminary data.</text>
</comment>
<dbReference type="InterPro" id="IPR000873">
    <property type="entry name" value="AMP-dep_synth/lig_dom"/>
</dbReference>
<evidence type="ECO:0000313" key="3">
    <source>
        <dbReference type="EMBL" id="MCS0608052.1"/>
    </source>
</evidence>
<dbReference type="EMBL" id="JANUGV010000001">
    <property type="protein sequence ID" value="MCS0608052.1"/>
    <property type="molecule type" value="Genomic_DNA"/>
</dbReference>
<dbReference type="InterPro" id="IPR045851">
    <property type="entry name" value="AMP-bd_C_sf"/>
</dbReference>
<evidence type="ECO:0000259" key="2">
    <source>
        <dbReference type="Pfam" id="PF13193"/>
    </source>
</evidence>
<dbReference type="Proteomes" id="UP001205861">
    <property type="component" value="Unassembled WGS sequence"/>
</dbReference>
<dbReference type="Pfam" id="PF00501">
    <property type="entry name" value="AMP-binding"/>
    <property type="match status" value="1"/>
</dbReference>
<organism evidence="3 4">
    <name type="scientific">Massilia solisilvae</name>
    <dbReference type="NCBI Taxonomy" id="1811225"/>
    <lineage>
        <taxon>Bacteria</taxon>
        <taxon>Pseudomonadati</taxon>
        <taxon>Pseudomonadota</taxon>
        <taxon>Betaproteobacteria</taxon>
        <taxon>Burkholderiales</taxon>
        <taxon>Oxalobacteraceae</taxon>
        <taxon>Telluria group</taxon>
        <taxon>Massilia</taxon>
    </lineage>
</organism>
<name>A0ABT2BHR9_9BURK</name>
<dbReference type="Gene3D" id="3.30.300.30">
    <property type="match status" value="1"/>
</dbReference>
<protein>
    <submittedName>
        <fullName evidence="3">AMP-binding protein</fullName>
    </submittedName>
</protein>
<dbReference type="InterPro" id="IPR050237">
    <property type="entry name" value="ATP-dep_AMP-bd_enzyme"/>
</dbReference>
<feature type="domain" description="AMP-binding enzyme C-terminal" evidence="2">
    <location>
        <begin position="430"/>
        <end position="494"/>
    </location>
</feature>
<feature type="domain" description="AMP-dependent synthetase/ligase" evidence="1">
    <location>
        <begin position="11"/>
        <end position="369"/>
    </location>
</feature>
<keyword evidence="4" id="KW-1185">Reference proteome</keyword>
<dbReference type="Gene3D" id="3.40.50.12780">
    <property type="entry name" value="N-terminal domain of ligase-like"/>
    <property type="match status" value="1"/>
</dbReference>
<dbReference type="SUPFAM" id="SSF56801">
    <property type="entry name" value="Acetyl-CoA synthetase-like"/>
    <property type="match status" value="1"/>
</dbReference>
<dbReference type="RefSeq" id="WP_258855726.1">
    <property type="nucleotide sequence ID" value="NZ_JANUGV010000001.1"/>
</dbReference>
<reference evidence="3 4" key="1">
    <citation type="submission" date="2022-08" db="EMBL/GenBank/DDBJ databases">
        <title>Reclassification of Massilia species as members of the genera Telluria, Duganella, Pseudoduganella, Mokoshia gen. nov. and Zemynaea gen. nov. using orthogonal and non-orthogonal genome-based approaches.</title>
        <authorList>
            <person name="Bowman J.P."/>
        </authorList>
    </citation>
    <scope>NUCLEOTIDE SEQUENCE [LARGE SCALE GENOMIC DNA]</scope>
    <source>
        <strain evidence="3 4">JCM 31607</strain>
    </source>
</reference>
<evidence type="ECO:0000259" key="1">
    <source>
        <dbReference type="Pfam" id="PF00501"/>
    </source>
</evidence>
<dbReference type="PANTHER" id="PTHR43767:SF1">
    <property type="entry name" value="NONRIBOSOMAL PEPTIDE SYNTHASE PES1 (EUROFUNG)-RELATED"/>
    <property type="match status" value="1"/>
</dbReference>
<dbReference type="InterPro" id="IPR042099">
    <property type="entry name" value="ANL_N_sf"/>
</dbReference>
<dbReference type="Pfam" id="PF13193">
    <property type="entry name" value="AMP-binding_C"/>
    <property type="match status" value="1"/>
</dbReference>
<sequence length="525" mass="54528">MALLVQELIYEAASRDANAPALRYAGARIGYGALAMMVEAAGGGLRALGVRAHDRVALWLPKREEAVVALFGASAAGGAFVVPDPALAAPQAAALLRDCGARVLVTTSERLATLGSELARCPDLAAAVVCGAPGPVPPGIEVVHWDELLRAGSGRAAPGGVDDDMAALLYLQHGARPSAIILTHRNVVAAARTLQRALRIGADDRLLAALPLSVDAGLHQLTTAFAAGASAVLLNPMLARDVVRAVEDESVTALAALPPLWTELAELAWPAGGGSLRVAVNAGGSLPAASVAALRRKLPRARIVLLHGQPEAFRATCLAQEEFERHGDSIGRPLPQAGVLVLRADGSPCAAGEPGELVQRGPLVARGYWNDSARTRDCFRTLPARPGASVRETALWTGETVSADAHGYLYLARAGEEIIRTGGRRVRAAQVEEALYATGLVEEAAAVGIAHPARGQVIAVMARASTGLAIDSRHLFEACRARLPGHMLPAMLDLRRSPLPRDAGGRIDRASVAAALAPLFAEVAP</sequence>
<proteinExistence type="predicted"/>
<evidence type="ECO:0000313" key="4">
    <source>
        <dbReference type="Proteomes" id="UP001205861"/>
    </source>
</evidence>
<accession>A0ABT2BHR9</accession>
<gene>
    <name evidence="3" type="ORF">NX773_07740</name>
</gene>
<dbReference type="PANTHER" id="PTHR43767">
    <property type="entry name" value="LONG-CHAIN-FATTY-ACID--COA LIGASE"/>
    <property type="match status" value="1"/>
</dbReference>
<dbReference type="InterPro" id="IPR025110">
    <property type="entry name" value="AMP-bd_C"/>
</dbReference>